<dbReference type="CTD" id="204219"/>
<feature type="domain" description="TLC" evidence="18">
    <location>
        <begin position="134"/>
        <end position="336"/>
    </location>
</feature>
<keyword evidence="4" id="KW-0444">Lipid biosynthesis</keyword>
<evidence type="ECO:0000256" key="1">
    <source>
        <dbReference type="ARBA" id="ARBA00004477"/>
    </source>
</evidence>
<dbReference type="GO" id="GO:0003677">
    <property type="term" value="F:DNA binding"/>
    <property type="evidence" value="ECO:0007669"/>
    <property type="project" value="UniProtKB-UniRule"/>
</dbReference>
<protein>
    <submittedName>
        <fullName evidence="20">Ceramide synthase 3</fullName>
    </submittedName>
</protein>
<name>A0A9F5IN40_PYTBI</name>
<keyword evidence="12 14" id="KW-0238">DNA-binding</keyword>
<evidence type="ECO:0000313" key="20">
    <source>
        <dbReference type="RefSeq" id="XP_025020441.1"/>
    </source>
</evidence>
<keyword evidence="5" id="KW-0808">Transferase</keyword>
<dbReference type="PIRSF" id="PIRSF005225">
    <property type="entry name" value="LAG1_LAC1"/>
    <property type="match status" value="1"/>
</dbReference>
<evidence type="ECO:0000256" key="9">
    <source>
        <dbReference type="ARBA" id="ARBA00023098"/>
    </source>
</evidence>
<evidence type="ECO:0000256" key="2">
    <source>
        <dbReference type="ARBA" id="ARBA00004760"/>
    </source>
</evidence>
<feature type="domain" description="Homeobox" evidence="17">
    <location>
        <begin position="87"/>
        <end position="125"/>
    </location>
</feature>
<dbReference type="InterPro" id="IPR009057">
    <property type="entry name" value="Homeodomain-like_sf"/>
</dbReference>
<keyword evidence="8 16" id="KW-1133">Transmembrane helix</keyword>
<keyword evidence="12 14" id="KW-0371">Homeobox</keyword>
<gene>
    <name evidence="20" type="primary">CERS3</name>
</gene>
<evidence type="ECO:0000256" key="5">
    <source>
        <dbReference type="ARBA" id="ARBA00022679"/>
    </source>
</evidence>
<comment type="pathway">
    <text evidence="2">Lipid metabolism; sphingolipid metabolism.</text>
</comment>
<evidence type="ECO:0000256" key="3">
    <source>
        <dbReference type="ARBA" id="ARBA00004991"/>
    </source>
</evidence>
<evidence type="ECO:0000313" key="19">
    <source>
        <dbReference type="Proteomes" id="UP000695026"/>
    </source>
</evidence>
<dbReference type="Pfam" id="PF03798">
    <property type="entry name" value="TRAM_LAG1_CLN8"/>
    <property type="match status" value="1"/>
</dbReference>
<dbReference type="GO" id="GO:0005634">
    <property type="term" value="C:nucleus"/>
    <property type="evidence" value="ECO:0007669"/>
    <property type="project" value="UniProtKB-SubCell"/>
</dbReference>
<keyword evidence="10 13" id="KW-0472">Membrane</keyword>
<feature type="region of interest" description="Disordered" evidence="15">
    <location>
        <begin position="358"/>
        <end position="397"/>
    </location>
</feature>
<comment type="pathway">
    <text evidence="3">Sphingolipid metabolism.</text>
</comment>
<dbReference type="Proteomes" id="UP000695026">
    <property type="component" value="Unplaced"/>
</dbReference>
<dbReference type="Pfam" id="PF00046">
    <property type="entry name" value="Homeodomain"/>
    <property type="match status" value="1"/>
</dbReference>
<evidence type="ECO:0000256" key="16">
    <source>
        <dbReference type="SAM" id="Phobius"/>
    </source>
</evidence>
<dbReference type="GO" id="GO:0050291">
    <property type="term" value="F:sphingosine N-acyltransferase activity"/>
    <property type="evidence" value="ECO:0007669"/>
    <property type="project" value="InterPro"/>
</dbReference>
<feature type="transmembrane region" description="Helical" evidence="16">
    <location>
        <begin position="183"/>
        <end position="201"/>
    </location>
</feature>
<reference evidence="20" key="1">
    <citation type="submission" date="2025-08" db="UniProtKB">
        <authorList>
            <consortium name="RefSeq"/>
        </authorList>
    </citation>
    <scope>IDENTIFICATION</scope>
    <source>
        <tissue evidence="20">Liver</tissue>
    </source>
</reference>
<feature type="transmembrane region" description="Helical" evidence="16">
    <location>
        <begin position="265"/>
        <end position="285"/>
    </location>
</feature>
<evidence type="ECO:0000256" key="14">
    <source>
        <dbReference type="RuleBase" id="RU000682"/>
    </source>
</evidence>
<evidence type="ECO:0000256" key="13">
    <source>
        <dbReference type="PROSITE-ProRule" id="PRU00205"/>
    </source>
</evidence>
<evidence type="ECO:0000256" key="6">
    <source>
        <dbReference type="ARBA" id="ARBA00022692"/>
    </source>
</evidence>
<feature type="transmembrane region" description="Helical" evidence="16">
    <location>
        <begin position="314"/>
        <end position="331"/>
    </location>
</feature>
<comment type="subcellular location">
    <subcellularLocation>
        <location evidence="1">Endoplasmic reticulum membrane</location>
        <topology evidence="1">Multi-pass membrane protein</topology>
    </subcellularLocation>
    <subcellularLocation>
        <location evidence="12 14">Nucleus</location>
    </subcellularLocation>
</comment>
<comment type="catalytic activity">
    <reaction evidence="11">
        <text>sphinganine + octadecanoyl-CoA = N-(octadecanoyl)-sphinganine + CoA + H(+)</text>
        <dbReference type="Rhea" id="RHEA:36547"/>
        <dbReference type="ChEBI" id="CHEBI:15378"/>
        <dbReference type="ChEBI" id="CHEBI:57287"/>
        <dbReference type="ChEBI" id="CHEBI:57394"/>
        <dbReference type="ChEBI" id="CHEBI:57817"/>
        <dbReference type="ChEBI" id="CHEBI:67033"/>
    </reaction>
    <physiologicalReaction direction="left-to-right" evidence="11">
        <dbReference type="Rhea" id="RHEA:36548"/>
    </physiologicalReaction>
</comment>
<feature type="transmembrane region" description="Helical" evidence="16">
    <location>
        <begin position="143"/>
        <end position="163"/>
    </location>
</feature>
<evidence type="ECO:0000256" key="11">
    <source>
        <dbReference type="ARBA" id="ARBA00049036"/>
    </source>
</evidence>
<dbReference type="InterPro" id="IPR001356">
    <property type="entry name" value="HD"/>
</dbReference>
<sequence length="397" mass="47501">MQHILKTAYSWFWWENIWMPANCTWADLEDRNGYIFPKPRQLFATIPYAFVMLVIRFFVERYLAVPLASFLGIKNVRRIKPQDNPTLEQFFQKCTKKPSQSEIRRLAKKCNWTVHLVEKWFRRRRNLEIPTLHKKFKEACWRCLFYSTSFIAGIIFLCDKPWFYDIWQVWVNYPLHPMLPSQYWYYMLQMSFYWSLLFTIGTDTKRKDFKAHVVHHFAALGLMFCSWSGNYLRLGTLVMIVHDSADIWLEAAKMFNYARWDNTCSVLFVIFAVVFFITRLILLPFWIIRATAYYPIFYTQTLVLAYFVYNGQLLILQCLHLYWGYLVFNILKKFIFVKVLRIPIPAWAKIANDKNVKDDRSDEEEEDSFSDAEGEYMKNGVKNGLSDPLLNNNNNIN</sequence>
<dbReference type="AlphaFoldDB" id="A0A9F5IN40"/>
<keyword evidence="12 14" id="KW-0539">Nucleus</keyword>
<keyword evidence="6 13" id="KW-0812">Transmembrane</keyword>
<dbReference type="PANTHER" id="PTHR12560">
    <property type="entry name" value="LONGEVITY ASSURANCE FACTOR 1 LAG1"/>
    <property type="match status" value="1"/>
</dbReference>
<feature type="compositionally biased region" description="Acidic residues" evidence="15">
    <location>
        <begin position="361"/>
        <end position="374"/>
    </location>
</feature>
<dbReference type="PROSITE" id="PS50922">
    <property type="entry name" value="TLC"/>
    <property type="match status" value="1"/>
</dbReference>
<dbReference type="SMART" id="SM00724">
    <property type="entry name" value="TLC"/>
    <property type="match status" value="1"/>
</dbReference>
<evidence type="ECO:0000256" key="8">
    <source>
        <dbReference type="ARBA" id="ARBA00022989"/>
    </source>
</evidence>
<dbReference type="PANTHER" id="PTHR12560:SF18">
    <property type="entry name" value="CERAMIDE SYNTHASE 3"/>
    <property type="match status" value="1"/>
</dbReference>
<dbReference type="SUPFAM" id="SSF46689">
    <property type="entry name" value="Homeodomain-like"/>
    <property type="match status" value="1"/>
</dbReference>
<keyword evidence="9" id="KW-0443">Lipid metabolism</keyword>
<dbReference type="GeneID" id="103067220"/>
<dbReference type="FunFam" id="1.10.10.60:FF:000020">
    <property type="entry name" value="Ceramide synthase 5"/>
    <property type="match status" value="1"/>
</dbReference>
<dbReference type="CDD" id="cd00086">
    <property type="entry name" value="homeodomain"/>
    <property type="match status" value="1"/>
</dbReference>
<feature type="DNA-binding region" description="Homeobox" evidence="12">
    <location>
        <begin position="89"/>
        <end position="126"/>
    </location>
</feature>
<proteinExistence type="predicted"/>
<evidence type="ECO:0000256" key="15">
    <source>
        <dbReference type="SAM" id="MobiDB-lite"/>
    </source>
</evidence>
<evidence type="ECO:0000256" key="10">
    <source>
        <dbReference type="ARBA" id="ARBA00023136"/>
    </source>
</evidence>
<keyword evidence="7" id="KW-0256">Endoplasmic reticulum</keyword>
<dbReference type="OrthoDB" id="537032at2759"/>
<evidence type="ECO:0000256" key="4">
    <source>
        <dbReference type="ARBA" id="ARBA00022516"/>
    </source>
</evidence>
<dbReference type="SMART" id="SM00389">
    <property type="entry name" value="HOX"/>
    <property type="match status" value="1"/>
</dbReference>
<dbReference type="GO" id="GO:0046513">
    <property type="term" value="P:ceramide biosynthetic process"/>
    <property type="evidence" value="ECO:0007669"/>
    <property type="project" value="InterPro"/>
</dbReference>
<keyword evidence="19" id="KW-1185">Reference proteome</keyword>
<dbReference type="InterPro" id="IPR016439">
    <property type="entry name" value="Lag1/Lac1-like"/>
</dbReference>
<evidence type="ECO:0000259" key="17">
    <source>
        <dbReference type="PROSITE" id="PS50071"/>
    </source>
</evidence>
<organism evidence="19 20">
    <name type="scientific">Python bivittatus</name>
    <name type="common">Burmese python</name>
    <name type="synonym">Python molurus bivittatus</name>
    <dbReference type="NCBI Taxonomy" id="176946"/>
    <lineage>
        <taxon>Eukaryota</taxon>
        <taxon>Metazoa</taxon>
        <taxon>Chordata</taxon>
        <taxon>Craniata</taxon>
        <taxon>Vertebrata</taxon>
        <taxon>Euteleostomi</taxon>
        <taxon>Lepidosauria</taxon>
        <taxon>Squamata</taxon>
        <taxon>Bifurcata</taxon>
        <taxon>Unidentata</taxon>
        <taxon>Episquamata</taxon>
        <taxon>Toxicofera</taxon>
        <taxon>Serpentes</taxon>
        <taxon>Henophidia</taxon>
        <taxon>Pythonidae</taxon>
        <taxon>Python</taxon>
    </lineage>
</organism>
<dbReference type="InterPro" id="IPR006634">
    <property type="entry name" value="TLC-dom"/>
</dbReference>
<dbReference type="OMA" id="DHDGLIF"/>
<dbReference type="GO" id="GO:0005789">
    <property type="term" value="C:endoplasmic reticulum membrane"/>
    <property type="evidence" value="ECO:0007669"/>
    <property type="project" value="UniProtKB-SubCell"/>
</dbReference>
<dbReference type="PROSITE" id="PS50071">
    <property type="entry name" value="HOMEOBOX_2"/>
    <property type="match status" value="1"/>
</dbReference>
<dbReference type="KEGG" id="pbi:103067220"/>
<dbReference type="Gene3D" id="1.10.10.60">
    <property type="entry name" value="Homeodomain-like"/>
    <property type="match status" value="1"/>
</dbReference>
<feature type="transmembrane region" description="Helical" evidence="16">
    <location>
        <begin position="42"/>
        <end position="59"/>
    </location>
</feature>
<evidence type="ECO:0000256" key="7">
    <source>
        <dbReference type="ARBA" id="ARBA00022824"/>
    </source>
</evidence>
<dbReference type="RefSeq" id="XP_025020441.1">
    <property type="nucleotide sequence ID" value="XM_025164673.1"/>
</dbReference>
<evidence type="ECO:0000259" key="18">
    <source>
        <dbReference type="PROSITE" id="PS50922"/>
    </source>
</evidence>
<evidence type="ECO:0000256" key="12">
    <source>
        <dbReference type="PROSITE-ProRule" id="PRU00108"/>
    </source>
</evidence>
<accession>A0A9F5IN40</accession>